<dbReference type="InterPro" id="IPR052018">
    <property type="entry name" value="PHP_domain"/>
</dbReference>
<evidence type="ECO:0000259" key="1">
    <source>
        <dbReference type="SMART" id="SM00481"/>
    </source>
</evidence>
<dbReference type="InterPro" id="IPR004013">
    <property type="entry name" value="PHP_dom"/>
</dbReference>
<name>A0A0S8G8E1_UNCW3</name>
<dbReference type="EMBL" id="LJUO01000129">
    <property type="protein sequence ID" value="KPK69363.1"/>
    <property type="molecule type" value="Genomic_DNA"/>
</dbReference>
<evidence type="ECO:0000313" key="3">
    <source>
        <dbReference type="Proteomes" id="UP000051096"/>
    </source>
</evidence>
<dbReference type="Proteomes" id="UP000051096">
    <property type="component" value="Unassembled WGS sequence"/>
</dbReference>
<sequence length="250" mass="27480">MLKWFRADLHVHTCLSPCADLTMSPKRIVMKARDQRLDIIGITDHNSAENVEATIRAADGREIKVLCGMEIGSAEEVHVIALFDTAAAALELQSKVYEHLTPGENRDGIFGEQIIANEFDEVEGYNKRLLIGATTMALSEIAKEIHTLGGLTIASHIDRESFSIIGQLGFIPPDLELDAVEISAHAQKDETLKQFPDIARFPAITASDAHFLDDIGMATTSFLLAEPTISEIRMALRSENGRKVEIDEGK</sequence>
<accession>A0A0S8G8E1</accession>
<dbReference type="AlphaFoldDB" id="A0A0S8G8E1"/>
<dbReference type="PANTHER" id="PTHR42924:SF3">
    <property type="entry name" value="POLYMERASE_HISTIDINOL PHOSPHATASE N-TERMINAL DOMAIN-CONTAINING PROTEIN"/>
    <property type="match status" value="1"/>
</dbReference>
<dbReference type="Gene3D" id="3.20.20.140">
    <property type="entry name" value="Metal-dependent hydrolases"/>
    <property type="match status" value="1"/>
</dbReference>
<feature type="domain" description="Polymerase/histidinol phosphatase N-terminal" evidence="1">
    <location>
        <begin position="7"/>
        <end position="75"/>
    </location>
</feature>
<evidence type="ECO:0000313" key="2">
    <source>
        <dbReference type="EMBL" id="KPK69363.1"/>
    </source>
</evidence>
<dbReference type="InterPro" id="IPR016195">
    <property type="entry name" value="Pol/histidinol_Pase-like"/>
</dbReference>
<dbReference type="PATRIC" id="fig|1703780.3.peg.1377"/>
<dbReference type="CDD" id="cd07432">
    <property type="entry name" value="PHP_HisPPase"/>
    <property type="match status" value="1"/>
</dbReference>
<dbReference type="SUPFAM" id="SSF89550">
    <property type="entry name" value="PHP domain-like"/>
    <property type="match status" value="1"/>
</dbReference>
<dbReference type="InterPro" id="IPR003141">
    <property type="entry name" value="Pol/His_phosphatase_N"/>
</dbReference>
<comment type="caution">
    <text evidence="2">The sequence shown here is derived from an EMBL/GenBank/DDBJ whole genome shotgun (WGS) entry which is preliminary data.</text>
</comment>
<reference evidence="2 3" key="1">
    <citation type="journal article" date="2015" name="Microbiome">
        <title>Genomic resolution of linkages in carbon, nitrogen, and sulfur cycling among widespread estuary sediment bacteria.</title>
        <authorList>
            <person name="Baker B.J."/>
            <person name="Lazar C.S."/>
            <person name="Teske A.P."/>
            <person name="Dick G.J."/>
        </authorList>
    </citation>
    <scope>NUCLEOTIDE SEQUENCE [LARGE SCALE GENOMIC DNA]</scope>
    <source>
        <strain evidence="2">SM23_60</strain>
    </source>
</reference>
<dbReference type="PANTHER" id="PTHR42924">
    <property type="entry name" value="EXONUCLEASE"/>
    <property type="match status" value="1"/>
</dbReference>
<gene>
    <name evidence="2" type="ORF">AMJ87_10600</name>
</gene>
<organism evidence="2 3">
    <name type="scientific">candidate division WOR_3 bacterium SM23_60</name>
    <dbReference type="NCBI Taxonomy" id="1703780"/>
    <lineage>
        <taxon>Bacteria</taxon>
        <taxon>Bacteria division WOR-3</taxon>
    </lineage>
</organism>
<dbReference type="Pfam" id="PF02811">
    <property type="entry name" value="PHP"/>
    <property type="match status" value="1"/>
</dbReference>
<dbReference type="GO" id="GO:0035312">
    <property type="term" value="F:5'-3' DNA exonuclease activity"/>
    <property type="evidence" value="ECO:0007669"/>
    <property type="project" value="TreeGrafter"/>
</dbReference>
<proteinExistence type="predicted"/>
<dbReference type="Pfam" id="PF13263">
    <property type="entry name" value="PHP_C"/>
    <property type="match status" value="1"/>
</dbReference>
<dbReference type="GO" id="GO:0004534">
    <property type="term" value="F:5'-3' RNA exonuclease activity"/>
    <property type="evidence" value="ECO:0007669"/>
    <property type="project" value="TreeGrafter"/>
</dbReference>
<protein>
    <recommendedName>
        <fullName evidence="1">Polymerase/histidinol phosphatase N-terminal domain-containing protein</fullName>
    </recommendedName>
</protein>
<dbReference type="SMART" id="SM00481">
    <property type="entry name" value="POLIIIAc"/>
    <property type="match status" value="1"/>
</dbReference>